<organism evidence="1 2">
    <name type="scientific">Nosema granulosis</name>
    <dbReference type="NCBI Taxonomy" id="83296"/>
    <lineage>
        <taxon>Eukaryota</taxon>
        <taxon>Fungi</taxon>
        <taxon>Fungi incertae sedis</taxon>
        <taxon>Microsporidia</taxon>
        <taxon>Nosematidae</taxon>
        <taxon>Nosema</taxon>
    </lineage>
</organism>
<feature type="non-terminal residue" evidence="1">
    <location>
        <position position="208"/>
    </location>
</feature>
<dbReference type="AlphaFoldDB" id="A0A9P6GX05"/>
<comment type="caution">
    <text evidence="1">The sequence shown here is derived from an EMBL/GenBank/DDBJ whole genome shotgun (WGS) entry which is preliminary data.</text>
</comment>
<reference evidence="1 2" key="1">
    <citation type="journal article" date="2020" name="Genome Biol. Evol.">
        <title>Comparative genomics of strictly vertically transmitted, feminizing microsporidia endosymbionts of amphipod crustaceans.</title>
        <authorList>
            <person name="Cormier A."/>
            <person name="Chebbi M.A."/>
            <person name="Giraud I."/>
            <person name="Wattier R."/>
            <person name="Teixeira M."/>
            <person name="Gilbert C."/>
            <person name="Rigaud T."/>
            <person name="Cordaux R."/>
        </authorList>
    </citation>
    <scope>NUCLEOTIDE SEQUENCE [LARGE SCALE GENOMIC DNA]</scope>
    <source>
        <strain evidence="1 2">Ou3-Ou53</strain>
    </source>
</reference>
<proteinExistence type="predicted"/>
<protein>
    <submittedName>
        <fullName evidence="1">Uncharacterized protein</fullName>
    </submittedName>
</protein>
<sequence length="208" mass="24002">MKGKENILKKNIHKQKQGENMIESEVSANTFPQVTDAKQDTIPPTLKALLTELDIPQTEWPKEMLKRVILIFGRMPRNGWKLASDTFSEKFKQNISLTDFKKRASNGITNLAGNKCSQMKFKEESGKRIKTLESMFDDKSLYDSKLYMKVKNSFSSIYKEIKDKNIIDVERTPKIATEYVDYQVLDLINKTLEEYLSCCDILPMSKIA</sequence>
<accession>A0A9P6GX05</accession>
<gene>
    <name evidence="1" type="ORF">NGRA_2264</name>
</gene>
<evidence type="ECO:0000313" key="1">
    <source>
        <dbReference type="EMBL" id="KAF9762040.1"/>
    </source>
</evidence>
<dbReference type="Proteomes" id="UP000740883">
    <property type="component" value="Unassembled WGS sequence"/>
</dbReference>
<evidence type="ECO:0000313" key="2">
    <source>
        <dbReference type="Proteomes" id="UP000740883"/>
    </source>
</evidence>
<keyword evidence="2" id="KW-1185">Reference proteome</keyword>
<dbReference type="OrthoDB" id="10579547at2759"/>
<dbReference type="EMBL" id="SBJO01000221">
    <property type="protein sequence ID" value="KAF9762040.1"/>
    <property type="molecule type" value="Genomic_DNA"/>
</dbReference>
<name>A0A9P6GX05_9MICR</name>